<evidence type="ECO:0000256" key="2">
    <source>
        <dbReference type="ARBA" id="ARBA00022475"/>
    </source>
</evidence>
<evidence type="ECO:0000256" key="7">
    <source>
        <dbReference type="SAM" id="Phobius"/>
    </source>
</evidence>
<keyword evidence="5 7" id="KW-1133">Transmembrane helix</keyword>
<evidence type="ECO:0000256" key="5">
    <source>
        <dbReference type="ARBA" id="ARBA00022989"/>
    </source>
</evidence>
<accession>A0ABS4CV40</accession>
<keyword evidence="3 8" id="KW-0808">Transferase</keyword>
<dbReference type="CDD" id="cd06853">
    <property type="entry name" value="GT_WecA_like"/>
    <property type="match status" value="1"/>
</dbReference>
<keyword evidence="4 7" id="KW-0812">Transmembrane</keyword>
<feature type="transmembrane region" description="Helical" evidence="7">
    <location>
        <begin position="173"/>
        <end position="190"/>
    </location>
</feature>
<name>A0ABS4CV40_9BACI</name>
<comment type="caution">
    <text evidence="8">The sequence shown here is derived from an EMBL/GenBank/DDBJ whole genome shotgun (WGS) entry which is preliminary data.</text>
</comment>
<keyword evidence="9" id="KW-1185">Reference proteome</keyword>
<feature type="transmembrane region" description="Helical" evidence="7">
    <location>
        <begin position="20"/>
        <end position="39"/>
    </location>
</feature>
<feature type="transmembrane region" description="Helical" evidence="7">
    <location>
        <begin position="227"/>
        <end position="245"/>
    </location>
</feature>
<evidence type="ECO:0000313" key="8">
    <source>
        <dbReference type="EMBL" id="MBP1081411.1"/>
    </source>
</evidence>
<evidence type="ECO:0000313" key="9">
    <source>
        <dbReference type="Proteomes" id="UP000674416"/>
    </source>
</evidence>
<dbReference type="InterPro" id="IPR018480">
    <property type="entry name" value="PNAcMuramoyl-5peptid_Trfase_CS"/>
</dbReference>
<gene>
    <name evidence="8" type="ORF">JOC74_001904</name>
</gene>
<feature type="transmembrane region" description="Helical" evidence="7">
    <location>
        <begin position="251"/>
        <end position="272"/>
    </location>
</feature>
<evidence type="ECO:0000256" key="1">
    <source>
        <dbReference type="ARBA" id="ARBA00004651"/>
    </source>
</evidence>
<protein>
    <submittedName>
        <fullName evidence="8">UDP-GlcNAc:undecaprenyl-phosphate GlcNAc-1-phosphate transferase</fullName>
        <ecNumber evidence="8">2.7.8.33</ecNumber>
    </submittedName>
</protein>
<comment type="subcellular location">
    <subcellularLocation>
        <location evidence="1">Cell membrane</location>
        <topology evidence="1">Multi-pass membrane protein</topology>
    </subcellularLocation>
</comment>
<feature type="transmembrane region" description="Helical" evidence="7">
    <location>
        <begin position="196"/>
        <end position="215"/>
    </location>
</feature>
<dbReference type="GO" id="GO:0036380">
    <property type="term" value="F:UDP-N-acetylglucosamine-undecaprenyl-phosphate N-acetylglucosaminephosphotransferase activity"/>
    <property type="evidence" value="ECO:0007669"/>
    <property type="project" value="UniProtKB-EC"/>
</dbReference>
<organism evidence="8 9">
    <name type="scientific">Bacillus capparidis</name>
    <dbReference type="NCBI Taxonomy" id="1840411"/>
    <lineage>
        <taxon>Bacteria</taxon>
        <taxon>Bacillati</taxon>
        <taxon>Bacillota</taxon>
        <taxon>Bacilli</taxon>
        <taxon>Bacillales</taxon>
        <taxon>Bacillaceae</taxon>
        <taxon>Bacillus</taxon>
    </lineage>
</organism>
<dbReference type="PROSITE" id="PS01348">
    <property type="entry name" value="MRAY_2"/>
    <property type="match status" value="1"/>
</dbReference>
<feature type="transmembrane region" description="Helical" evidence="7">
    <location>
        <begin position="326"/>
        <end position="350"/>
    </location>
</feature>
<sequence length="368" mass="40462">MNTITTLYYEGDLTMSYERIIFAFFVSLLTVIIITPFIKRFAIKIGAVDRPDKRKVHSKLMPRMGGLAIFIGVAAGAVAMGLFESSIRTISIGAVIIIILGMLDDKFNLSAKVKFAVQTLVACMIASSGLTMDFFSVPFFTDRLELGWLAFPVTVIWIVGITNSINLIDGLDGLAAGISVIGLSTIAVMALTADKILILSISALVIASTLGFLFYNFHPAKIFMGDTGSLFLGYMISVLSLLGLYKSVTLFSIVVPVIILGVPIFDTSFAIIRRLLNKQPISSPDKSHIHHRLMAYGLSHRMTVIAIYLIGVIFSLSAILLSSATIWLSLFILCMLILFMQIIAEVTGLVNEKYKPFTKFYKRMVKKN</sequence>
<reference evidence="8 9" key="1">
    <citation type="submission" date="2021-01" db="EMBL/GenBank/DDBJ databases">
        <title>Genomic Encyclopedia of Type Strains, Phase IV (KMG-IV): sequencing the most valuable type-strain genomes for metagenomic binning, comparative biology and taxonomic classification.</title>
        <authorList>
            <person name="Goeker M."/>
        </authorList>
    </citation>
    <scope>NUCLEOTIDE SEQUENCE [LARGE SCALE GENOMIC DNA]</scope>
    <source>
        <strain evidence="8 9">DSM 103394</strain>
    </source>
</reference>
<feature type="transmembrane region" description="Helical" evidence="7">
    <location>
        <begin position="293"/>
        <end position="320"/>
    </location>
</feature>
<evidence type="ECO:0000256" key="4">
    <source>
        <dbReference type="ARBA" id="ARBA00022692"/>
    </source>
</evidence>
<proteinExistence type="predicted"/>
<dbReference type="PANTHER" id="PTHR22926">
    <property type="entry name" value="PHOSPHO-N-ACETYLMURAMOYL-PENTAPEPTIDE-TRANSFERASE"/>
    <property type="match status" value="1"/>
</dbReference>
<evidence type="ECO:0000256" key="6">
    <source>
        <dbReference type="ARBA" id="ARBA00023136"/>
    </source>
</evidence>
<dbReference type="Proteomes" id="UP000674416">
    <property type="component" value="Unassembled WGS sequence"/>
</dbReference>
<dbReference type="PANTHER" id="PTHR22926:SF3">
    <property type="entry name" value="UNDECAPRENYL-PHOSPHATE ALPHA-N-ACETYLGLUCOSAMINYL 1-PHOSPHATE TRANSFERASE"/>
    <property type="match status" value="1"/>
</dbReference>
<dbReference type="Pfam" id="PF00953">
    <property type="entry name" value="Glycos_transf_4"/>
    <property type="match status" value="1"/>
</dbReference>
<feature type="transmembrane region" description="Helical" evidence="7">
    <location>
        <begin position="86"/>
        <end position="103"/>
    </location>
</feature>
<feature type="transmembrane region" description="Helical" evidence="7">
    <location>
        <begin position="115"/>
        <end position="140"/>
    </location>
</feature>
<keyword evidence="2" id="KW-1003">Cell membrane</keyword>
<dbReference type="InterPro" id="IPR000715">
    <property type="entry name" value="Glycosyl_transferase_4"/>
</dbReference>
<feature type="transmembrane region" description="Helical" evidence="7">
    <location>
        <begin position="60"/>
        <end position="80"/>
    </location>
</feature>
<feature type="transmembrane region" description="Helical" evidence="7">
    <location>
        <begin position="146"/>
        <end position="166"/>
    </location>
</feature>
<evidence type="ECO:0000256" key="3">
    <source>
        <dbReference type="ARBA" id="ARBA00022679"/>
    </source>
</evidence>
<dbReference type="EC" id="2.7.8.33" evidence="8"/>
<dbReference type="EMBL" id="JAFDST010000002">
    <property type="protein sequence ID" value="MBP1081411.1"/>
    <property type="molecule type" value="Genomic_DNA"/>
</dbReference>
<keyword evidence="6 7" id="KW-0472">Membrane</keyword>